<protein>
    <submittedName>
        <fullName evidence="1">Uncharacterized protein</fullName>
    </submittedName>
</protein>
<accession>A0A376B4U0</accession>
<sequence length="275" mass="31878">MPNNNNNKYLEEDDVDDFLRELQKEDLPLSKEINKDLFATKSISSETDYANISTLLLENNLQYTELDQLCQDFNTLSQSMKLDTIEDVKRVIPAFNNLNSSAGSKDTTATINNNRMVLQECSLKIAQLGQYIADHQQNFTQYNINVIQDILNFLVELDNLIALTKKHCYIYKLVDFLQKQNTIVVKLTDSTNNDDTDRVAVKLLLRYHHMIKLLHKLFQDTCNCHSQLIKMMRSQFEEILDNYNNLLTDKLLLKINNGNSEALNQALKYILEDMV</sequence>
<organism evidence="1 2">
    <name type="scientific">Saccharomycodes ludwigii</name>
    <dbReference type="NCBI Taxonomy" id="36035"/>
    <lineage>
        <taxon>Eukaryota</taxon>
        <taxon>Fungi</taxon>
        <taxon>Dikarya</taxon>
        <taxon>Ascomycota</taxon>
        <taxon>Saccharomycotina</taxon>
        <taxon>Saccharomycetes</taxon>
        <taxon>Saccharomycodales</taxon>
        <taxon>Saccharomycodaceae</taxon>
        <taxon>Saccharomycodes</taxon>
    </lineage>
</organism>
<reference evidence="2" key="1">
    <citation type="submission" date="2018-06" db="EMBL/GenBank/DDBJ databases">
        <authorList>
            <person name="Guldener U."/>
        </authorList>
    </citation>
    <scope>NUCLEOTIDE SEQUENCE [LARGE SCALE GENOMIC DNA]</scope>
    <source>
        <strain evidence="2">UTAD17</strain>
    </source>
</reference>
<dbReference type="Proteomes" id="UP000262825">
    <property type="component" value="Unassembled WGS sequence"/>
</dbReference>
<gene>
    <name evidence="1" type="ORF">SCODWIG_01360</name>
</gene>
<keyword evidence="2" id="KW-1185">Reference proteome</keyword>
<dbReference type="AlphaFoldDB" id="A0A376B4U0"/>
<evidence type="ECO:0000313" key="2">
    <source>
        <dbReference type="Proteomes" id="UP000262825"/>
    </source>
</evidence>
<proteinExistence type="predicted"/>
<dbReference type="OrthoDB" id="4034328at2759"/>
<dbReference type="Gene3D" id="1.20.58.1240">
    <property type="match status" value="1"/>
</dbReference>
<dbReference type="EMBL" id="UFAJ01000168">
    <property type="protein sequence ID" value="SSD59599.1"/>
    <property type="molecule type" value="Genomic_DNA"/>
</dbReference>
<name>A0A376B4U0_9ASCO</name>
<evidence type="ECO:0000313" key="1">
    <source>
        <dbReference type="EMBL" id="SSD59599.1"/>
    </source>
</evidence>
<dbReference type="VEuPathDB" id="FungiDB:SCODWIG_01360"/>